<organism evidence="2 3">
    <name type="scientific">Puccinia sorghi</name>
    <dbReference type="NCBI Taxonomy" id="27349"/>
    <lineage>
        <taxon>Eukaryota</taxon>
        <taxon>Fungi</taxon>
        <taxon>Dikarya</taxon>
        <taxon>Basidiomycota</taxon>
        <taxon>Pucciniomycotina</taxon>
        <taxon>Pucciniomycetes</taxon>
        <taxon>Pucciniales</taxon>
        <taxon>Pucciniaceae</taxon>
        <taxon>Puccinia</taxon>
    </lineage>
</organism>
<proteinExistence type="predicted"/>
<dbReference type="Proteomes" id="UP000037035">
    <property type="component" value="Unassembled WGS sequence"/>
</dbReference>
<feature type="transmembrane region" description="Helical" evidence="1">
    <location>
        <begin position="477"/>
        <end position="495"/>
    </location>
</feature>
<name>A0A0L6VF22_9BASI</name>
<feature type="transmembrane region" description="Helical" evidence="1">
    <location>
        <begin position="99"/>
        <end position="120"/>
    </location>
</feature>
<dbReference type="VEuPathDB" id="FungiDB:VP01_178g1"/>
<dbReference type="AlphaFoldDB" id="A0A0L6VF22"/>
<gene>
    <name evidence="2" type="ORF">VP01_178g1</name>
</gene>
<comment type="caution">
    <text evidence="2">The sequence shown here is derived from an EMBL/GenBank/DDBJ whole genome shotgun (WGS) entry which is preliminary data.</text>
</comment>
<feature type="transmembrane region" description="Helical" evidence="1">
    <location>
        <begin position="438"/>
        <end position="456"/>
    </location>
</feature>
<keyword evidence="1" id="KW-1133">Transmembrane helix</keyword>
<sequence length="606" mass="70791">MLYLDVPLSPTVWTNIHINNLNIQGGDKHHIYNPRGFTYSLFLCTFPFFFLVLNQVSTPHSSQSNFHSSLLSINFLLPTPLLIFKLIKKHYQHNFPFPLISSANFIFLSFLCPFFSSLLPSLLLPIISQVLIVTLVKLNTVIILIWKIFSASSKDNRFSSFHIIYFFDNNNHLTSTNFPYLIQLHSFEPRSTKMDAGKLDVFSESKFSFRYPTDLSVVPCLPYHKCLKHVRNKMIRLGNHIFFTSFLPSRTNFIFTKMLQNSFRNGSLFSIFNQSLYNSFLSNSTLKTQESSCEKIKAQDTIKVNFINLFYKRKSKLTTSFFQLSFSTNIKTLELFFYTAPKSHTSFIHAVCLLSFSFPSLYWLMLNIPYLPVFSSSFYLTSLLFIFLSLSISSKNILITLKQWYERFLLRWTRLRRRSLVTTTDHKDKHDLDSVRKWIRLSAILWFYFFLHPNFIAHLNFKRHIHYLVHISDQNNCFVFFLTISVTTSCLNLHIVRPTSLLWLLLSYLVAVFLTYFSLLLLLKTKNPRIFKPARVFDSNRFSTLRWSQGAKSWNLQQSLGRSCWVSVLWRAVRSPAQPGALTLRLKCIFLDLFSGLGFAPTVQCI</sequence>
<evidence type="ECO:0000313" key="2">
    <source>
        <dbReference type="EMBL" id="KNZ59172.1"/>
    </source>
</evidence>
<keyword evidence="1" id="KW-0812">Transmembrane</keyword>
<evidence type="ECO:0000256" key="1">
    <source>
        <dbReference type="SAM" id="Phobius"/>
    </source>
</evidence>
<feature type="transmembrane region" description="Helical" evidence="1">
    <location>
        <begin position="126"/>
        <end position="149"/>
    </location>
</feature>
<feature type="transmembrane region" description="Helical" evidence="1">
    <location>
        <begin position="501"/>
        <end position="523"/>
    </location>
</feature>
<reference evidence="2 3" key="1">
    <citation type="submission" date="2015-08" db="EMBL/GenBank/DDBJ databases">
        <title>Next Generation Sequencing and Analysis of the Genome of Puccinia sorghi L Schw, the Causal Agent of Maize Common Rust.</title>
        <authorList>
            <person name="Rochi L."/>
            <person name="Burguener G."/>
            <person name="Darino M."/>
            <person name="Turjanski A."/>
            <person name="Kreff E."/>
            <person name="Dieguez M.J."/>
            <person name="Sacco F."/>
        </authorList>
    </citation>
    <scope>NUCLEOTIDE SEQUENCE [LARGE SCALE GENOMIC DNA]</scope>
    <source>
        <strain evidence="2 3">RO10H11247</strain>
    </source>
</reference>
<evidence type="ECO:0000313" key="3">
    <source>
        <dbReference type="Proteomes" id="UP000037035"/>
    </source>
</evidence>
<feature type="transmembrane region" description="Helical" evidence="1">
    <location>
        <begin position="378"/>
        <end position="399"/>
    </location>
</feature>
<keyword evidence="3" id="KW-1185">Reference proteome</keyword>
<keyword evidence="1" id="KW-0472">Membrane</keyword>
<dbReference type="EMBL" id="LAVV01006603">
    <property type="protein sequence ID" value="KNZ59172.1"/>
    <property type="molecule type" value="Genomic_DNA"/>
</dbReference>
<feature type="transmembrane region" description="Helical" evidence="1">
    <location>
        <begin position="346"/>
        <end position="366"/>
    </location>
</feature>
<feature type="transmembrane region" description="Helical" evidence="1">
    <location>
        <begin position="37"/>
        <end position="56"/>
    </location>
</feature>
<protein>
    <submittedName>
        <fullName evidence="2">Uncharacterized protein</fullName>
    </submittedName>
</protein>
<accession>A0A0L6VF22</accession>